<feature type="binding site" description="axial binding residue" evidence="9">
    <location>
        <position position="330"/>
    </location>
    <ligand>
        <name>heme</name>
        <dbReference type="ChEBI" id="CHEBI:30413"/>
    </ligand>
    <ligandPart>
        <name>Fe</name>
        <dbReference type="ChEBI" id="CHEBI:18248"/>
    </ligandPart>
</feature>
<organism evidence="11 12">
    <name type="scientific">Chenggangzhangella methanolivorans</name>
    <dbReference type="NCBI Taxonomy" id="1437009"/>
    <lineage>
        <taxon>Bacteria</taxon>
        <taxon>Pseudomonadati</taxon>
        <taxon>Pseudomonadota</taxon>
        <taxon>Alphaproteobacteria</taxon>
        <taxon>Hyphomicrobiales</taxon>
        <taxon>Methylopilaceae</taxon>
        <taxon>Chenggangzhangella</taxon>
    </lineage>
</organism>
<proteinExistence type="inferred from homology"/>
<dbReference type="SUPFAM" id="SSF56634">
    <property type="entry name" value="Heme-dependent catalase-like"/>
    <property type="match status" value="1"/>
</dbReference>
<evidence type="ECO:0000259" key="10">
    <source>
        <dbReference type="SMART" id="SM01060"/>
    </source>
</evidence>
<feature type="active site" evidence="8">
    <location>
        <position position="66"/>
    </location>
</feature>
<evidence type="ECO:0000313" key="12">
    <source>
        <dbReference type="Proteomes" id="UP000825701"/>
    </source>
</evidence>
<evidence type="ECO:0000256" key="8">
    <source>
        <dbReference type="PIRSR" id="PIRSR000296-1"/>
    </source>
</evidence>
<accession>A0A9E6UJD8</accession>
<dbReference type="GO" id="GO:0046872">
    <property type="term" value="F:metal ion binding"/>
    <property type="evidence" value="ECO:0007669"/>
    <property type="project" value="UniProtKB-KW"/>
</dbReference>
<keyword evidence="2 7" id="KW-0575">Peroxidase</keyword>
<comment type="function">
    <text evidence="7">Has an organic peroxide-dependent peroxidase activity.</text>
</comment>
<keyword evidence="4 7" id="KW-0479">Metal-binding</keyword>
<dbReference type="Gene3D" id="2.40.180.10">
    <property type="entry name" value="Catalase core domain"/>
    <property type="match status" value="1"/>
</dbReference>
<dbReference type="EMBL" id="CP081869">
    <property type="protein sequence ID" value="QZO01848.1"/>
    <property type="molecule type" value="Genomic_DNA"/>
</dbReference>
<evidence type="ECO:0000256" key="7">
    <source>
        <dbReference type="PIRNR" id="PIRNR000296"/>
    </source>
</evidence>
<dbReference type="InterPro" id="IPR011614">
    <property type="entry name" value="Catalase_core"/>
</dbReference>
<dbReference type="CDD" id="cd08153">
    <property type="entry name" value="srpA_like"/>
    <property type="match status" value="1"/>
</dbReference>
<dbReference type="Pfam" id="PF00199">
    <property type="entry name" value="Catalase"/>
    <property type="match status" value="1"/>
</dbReference>
<dbReference type="SMART" id="SM01060">
    <property type="entry name" value="Catalase"/>
    <property type="match status" value="1"/>
</dbReference>
<dbReference type="PANTHER" id="PTHR11465">
    <property type="entry name" value="CATALASE"/>
    <property type="match status" value="1"/>
</dbReference>
<dbReference type="GO" id="GO:0004096">
    <property type="term" value="F:catalase activity"/>
    <property type="evidence" value="ECO:0007669"/>
    <property type="project" value="InterPro"/>
</dbReference>
<keyword evidence="6 7" id="KW-0408">Iron</keyword>
<evidence type="ECO:0000313" key="11">
    <source>
        <dbReference type="EMBL" id="QZO01848.1"/>
    </source>
</evidence>
<keyword evidence="12" id="KW-1185">Reference proteome</keyword>
<dbReference type="AlphaFoldDB" id="A0A9E6UJD8"/>
<evidence type="ECO:0000256" key="6">
    <source>
        <dbReference type="ARBA" id="ARBA00023004"/>
    </source>
</evidence>
<dbReference type="RefSeq" id="WP_261405191.1">
    <property type="nucleotide sequence ID" value="NZ_CP081869.1"/>
</dbReference>
<dbReference type="EC" id="1.11.1.-" evidence="7"/>
<dbReference type="InterPro" id="IPR024168">
    <property type="entry name" value="Catalase_SrpA-type_pred"/>
</dbReference>
<dbReference type="PROSITE" id="PS51402">
    <property type="entry name" value="CATALASE_3"/>
    <property type="match status" value="1"/>
</dbReference>
<comment type="similarity">
    <text evidence="1 7">Belongs to the catalase family.</text>
</comment>
<dbReference type="InterPro" id="IPR020835">
    <property type="entry name" value="Catalase_sf"/>
</dbReference>
<keyword evidence="3 7" id="KW-0349">Heme</keyword>
<sequence>MSPTPDPKKPASLLGPVVLIGAIVAGAGGAFAYTAGWLSPDRLTPDRFLTALAPPSGPAAGHRRNHAKGVCFTGEFVSNGAGARLSKAQALAAGRYPVVGRLNLATPNPMAMDASARVRGLSLQISTPDGQQWRMANITAPVFAASTPASFYELLKASGSKDPEALKAYAGAHPEFAGFGAWAGSAPWTESYAQDRYNGLNAFLFSDASGASRAVRWSFLPTVEPVASKPDELGKRGPNFLESELTDRVKAGPVRWKMVVTLAGPGDPTADPTKAWPEDREKVEVGEVVASAVQNEPDGPCRDLNFDPTVLPSGISTSDDPFPAARSAVYQASFDKRTAEAKAYPATNPEMSK</sequence>
<evidence type="ECO:0000256" key="3">
    <source>
        <dbReference type="ARBA" id="ARBA00022617"/>
    </source>
</evidence>
<dbReference type="PIRSF" id="PIRSF000296">
    <property type="entry name" value="SrpA"/>
    <property type="match status" value="1"/>
</dbReference>
<comment type="cofactor">
    <cofactor evidence="7">
        <name>heme</name>
        <dbReference type="ChEBI" id="CHEBI:30413"/>
    </cofactor>
</comment>
<evidence type="ECO:0000256" key="2">
    <source>
        <dbReference type="ARBA" id="ARBA00022559"/>
    </source>
</evidence>
<evidence type="ECO:0000256" key="5">
    <source>
        <dbReference type="ARBA" id="ARBA00023002"/>
    </source>
</evidence>
<dbReference type="InterPro" id="IPR018028">
    <property type="entry name" value="Catalase"/>
</dbReference>
<reference evidence="11" key="1">
    <citation type="submission" date="2021-08" db="EMBL/GenBank/DDBJ databases">
        <authorList>
            <person name="Zhang H."/>
            <person name="Xu M."/>
            <person name="Yu Z."/>
            <person name="Yang L."/>
            <person name="Cai Y."/>
        </authorList>
    </citation>
    <scope>NUCLEOTIDE SEQUENCE</scope>
    <source>
        <strain evidence="11">CHL1</strain>
    </source>
</reference>
<protein>
    <recommendedName>
        <fullName evidence="7">Catalase-related peroxidase</fullName>
        <ecNumber evidence="7">1.11.1.-</ecNumber>
    </recommendedName>
</protein>
<evidence type="ECO:0000256" key="1">
    <source>
        <dbReference type="ARBA" id="ARBA00005329"/>
    </source>
</evidence>
<gene>
    <name evidence="11" type="ORF">K6K41_11125</name>
</gene>
<dbReference type="GO" id="GO:0020037">
    <property type="term" value="F:heme binding"/>
    <property type="evidence" value="ECO:0007669"/>
    <property type="project" value="InterPro"/>
</dbReference>
<dbReference type="GO" id="GO:0042744">
    <property type="term" value="P:hydrogen peroxide catabolic process"/>
    <property type="evidence" value="ECO:0007669"/>
    <property type="project" value="TreeGrafter"/>
</dbReference>
<name>A0A9E6UJD8_9HYPH</name>
<feature type="domain" description="Catalase core" evidence="10">
    <location>
        <begin position="44"/>
        <end position="352"/>
    </location>
</feature>
<dbReference type="PANTHER" id="PTHR11465:SF9">
    <property type="entry name" value="CATALASE"/>
    <property type="match status" value="1"/>
</dbReference>
<dbReference type="KEGG" id="cmet:K6K41_11125"/>
<dbReference type="GO" id="GO:0005737">
    <property type="term" value="C:cytoplasm"/>
    <property type="evidence" value="ECO:0007669"/>
    <property type="project" value="TreeGrafter"/>
</dbReference>
<evidence type="ECO:0000256" key="9">
    <source>
        <dbReference type="PIRSR" id="PIRSR000296-2"/>
    </source>
</evidence>
<evidence type="ECO:0000256" key="4">
    <source>
        <dbReference type="ARBA" id="ARBA00022723"/>
    </source>
</evidence>
<dbReference type="GO" id="GO:0042542">
    <property type="term" value="P:response to hydrogen peroxide"/>
    <property type="evidence" value="ECO:0007669"/>
    <property type="project" value="TreeGrafter"/>
</dbReference>
<keyword evidence="5 7" id="KW-0560">Oxidoreductase</keyword>
<dbReference type="Proteomes" id="UP000825701">
    <property type="component" value="Chromosome"/>
</dbReference>
<dbReference type="Gene3D" id="1.20.1280.120">
    <property type="match status" value="1"/>
</dbReference>